<reference evidence="3 4" key="1">
    <citation type="submission" date="2021-06" db="EMBL/GenBank/DDBJ databases">
        <authorList>
            <person name="Jeong J.W."/>
        </authorList>
    </citation>
    <scope>NUCLEOTIDE SEQUENCE [LARGE SCALE GENOMIC DNA]</scope>
    <source>
        <strain evidence="3 4">MMS21-TAE1-1</strain>
    </source>
</reference>
<sequence>MPIADNERMFPALSVTPQAAPELRVRQRPLFLWAGALFVAGDVIFWLMFAAVLSDSGLATLDSTVHSALVDSRSAVATALLAAVSTVTSPTAMTAIGAVLAGAWAIWKRELWRPAVLMGGMVLALVLCTVIKFEVSRSRPPSSDFLLGPDDALSFPSGHTLGAGIFALVLTYLLVSRSGTRTTAVLAYMGAALFALLVAFSRLYLGYHWLTDVVASLGLALGVTGLAIFVDAARHGTPGANTVSPRD</sequence>
<proteinExistence type="predicted"/>
<evidence type="ECO:0000313" key="3">
    <source>
        <dbReference type="EMBL" id="MBU8865345.1"/>
    </source>
</evidence>
<organism evidence="3 4">
    <name type="scientific">Paenarthrobacter aromaticivorans</name>
    <dbReference type="NCBI Taxonomy" id="2849150"/>
    <lineage>
        <taxon>Bacteria</taxon>
        <taxon>Bacillati</taxon>
        <taxon>Actinomycetota</taxon>
        <taxon>Actinomycetes</taxon>
        <taxon>Micrococcales</taxon>
        <taxon>Micrococcaceae</taxon>
        <taxon>Paenarthrobacter</taxon>
    </lineage>
</organism>
<dbReference type="Proteomes" id="UP000824166">
    <property type="component" value="Unassembled WGS sequence"/>
</dbReference>
<feature type="transmembrane region" description="Helical" evidence="1">
    <location>
        <begin position="74"/>
        <end position="107"/>
    </location>
</feature>
<keyword evidence="1" id="KW-0472">Membrane</keyword>
<name>A0ABS6I1U5_9MICC</name>
<feature type="transmembrane region" description="Helical" evidence="1">
    <location>
        <begin position="114"/>
        <end position="133"/>
    </location>
</feature>
<feature type="transmembrane region" description="Helical" evidence="1">
    <location>
        <begin position="153"/>
        <end position="174"/>
    </location>
</feature>
<dbReference type="RefSeq" id="WP_216922692.1">
    <property type="nucleotide sequence ID" value="NZ_JAHOPC010000001.1"/>
</dbReference>
<feature type="domain" description="Phosphatidic acid phosphatase type 2/haloperoxidase" evidence="2">
    <location>
        <begin position="118"/>
        <end position="230"/>
    </location>
</feature>
<dbReference type="PANTHER" id="PTHR14969">
    <property type="entry name" value="SPHINGOSINE-1-PHOSPHATE PHOSPHOHYDROLASE"/>
    <property type="match status" value="1"/>
</dbReference>
<dbReference type="CDD" id="cd03392">
    <property type="entry name" value="PAP2_like_2"/>
    <property type="match status" value="1"/>
</dbReference>
<feature type="transmembrane region" description="Helical" evidence="1">
    <location>
        <begin position="30"/>
        <end position="54"/>
    </location>
</feature>
<dbReference type="InterPro" id="IPR000326">
    <property type="entry name" value="PAP2/HPO"/>
</dbReference>
<keyword evidence="4" id="KW-1185">Reference proteome</keyword>
<dbReference type="SMART" id="SM00014">
    <property type="entry name" value="acidPPc"/>
    <property type="match status" value="1"/>
</dbReference>
<dbReference type="EMBL" id="JAHOPC010000001">
    <property type="protein sequence ID" value="MBU8865345.1"/>
    <property type="molecule type" value="Genomic_DNA"/>
</dbReference>
<gene>
    <name evidence="3" type="ORF">KSW38_03420</name>
</gene>
<keyword evidence="1" id="KW-1133">Transmembrane helix</keyword>
<protein>
    <submittedName>
        <fullName evidence="3">Phosphatase PAP2 family protein</fullName>
    </submittedName>
</protein>
<evidence type="ECO:0000256" key="1">
    <source>
        <dbReference type="SAM" id="Phobius"/>
    </source>
</evidence>
<dbReference type="Pfam" id="PF01569">
    <property type="entry name" value="PAP2"/>
    <property type="match status" value="1"/>
</dbReference>
<comment type="caution">
    <text evidence="3">The sequence shown here is derived from an EMBL/GenBank/DDBJ whole genome shotgun (WGS) entry which is preliminary data.</text>
</comment>
<dbReference type="PANTHER" id="PTHR14969:SF13">
    <property type="entry name" value="AT30094P"/>
    <property type="match status" value="1"/>
</dbReference>
<feature type="transmembrane region" description="Helical" evidence="1">
    <location>
        <begin position="213"/>
        <end position="230"/>
    </location>
</feature>
<evidence type="ECO:0000313" key="4">
    <source>
        <dbReference type="Proteomes" id="UP000824166"/>
    </source>
</evidence>
<feature type="transmembrane region" description="Helical" evidence="1">
    <location>
        <begin position="186"/>
        <end position="207"/>
    </location>
</feature>
<accession>A0ABS6I1U5</accession>
<keyword evidence="1" id="KW-0812">Transmembrane</keyword>
<evidence type="ECO:0000259" key="2">
    <source>
        <dbReference type="SMART" id="SM00014"/>
    </source>
</evidence>